<sequence>MAEALVGGAFLSASLQVLFERLSSPEVLAYLRRKLKGRNFDELLRKLKSTLNVVTAVLDDAEQKQMRKVPGVDEWLDDLQEAFFDADDLLDEIEADALQLKVEAEASSSKVRNLPKLKKKIRNLFSKSHNSNNRDMESRIKRILGRLEDLEKHKDVLRLKESPVGERSSLRLPSTSLVEESEVYGRDKEKDHIINLLLSNDEGGSSSKIGVIPIVGMGGIGKTTLAQLVYNDKKVVECFDFMAWVCVSEQFGVFSITKTLLQSSSSFEDKVTDLNLLQVKLKEKLTGKKFLVVLDDVWNEKPADWDIMSLPFKAGAQGSKIIVTTRIENVAFIMGTFPTLHIGELTEEDCWQLFAKHASGNADITSYPDLETIGKEIVKKCKGLPLAAKTLGGLLRSKLDAKEWENILKSSIWELKDDQSNILPALRLSYHHLPSHLKRCFAYCEVFPKDYEFKKEDLVLLWMAEKLLPNSSVDRGSEEWGEEFFNDSVSRSFFQPSSTRVGAFTFEAKERDGNFFFVMHDLMNDLAKFVAKEYCLQLENGNSSETMKKARYLGYIPAREDPYKRFKFVSTATHLRTFLPILHYRRRHYNEISIKVVDDLLKLRCLRVFSLCGYQNVHQLPNSLGEQRHLRFLDLSNTSIRMLPESVSMLSNLQTLKLLGCDDLQKLPKNMHRLINLRHLDVRLCDNLVEMPTQISRLKSLRILSKFIVGRDSGTKIGELKELSDLHGELHIMNLENVVNPKHALEQAKLMDKNHLETLKLQWNYNGTNDDPTHARDVLDMLLPNRTLKRLEIYQYPGKEFSKWVGCDSFANIAFLELSECRNCSSLPPLGQLPSLKTLHISAFDEVVIVGPEFYGNASHGKEPFSSLEILKLSNMSSWQKWIPMQAENEDGGTFKKLKELEIDNCDKLIGDLPRYLPLLTKLTIRCQGQLAFSLPTMPSVCDIDVCGLSNELEVKSFFEALKRMESRPQNLEISNISSLIPVGCLPTTLEKLDISHSGNLEFLLGHVHESLQVLKIRDGSYSLGSFLLDSFPKLRDLDISDSESLESLTVSNGLCQNLTSLMIESCPNFVSFPKGGFRAPCLTSLYFFRCKKLKLLPEKMYDLLPSLQIIFIHDCPEMESFPQACLPFSLSTLSIWFCDKLIDSRVNWNLQRLPNLTQFSISGFNENVESFPEEGLLPTTTTDLYIGRFPRLKALDNNGLQQLTSLKHLEVFDCPKLLTIPEEGFPTSLEILEISECPLLEKKCKRDEGEYWNKIDRIFCVEINYEIIS</sequence>
<dbReference type="PRINTS" id="PR00364">
    <property type="entry name" value="DISEASERSIST"/>
</dbReference>
<dbReference type="SUPFAM" id="SSF52540">
    <property type="entry name" value="P-loop containing nucleoside triphosphate hydrolases"/>
    <property type="match status" value="1"/>
</dbReference>
<dbReference type="GO" id="GO:0005524">
    <property type="term" value="F:ATP binding"/>
    <property type="evidence" value="ECO:0007669"/>
    <property type="project" value="UniProtKB-KW"/>
</dbReference>
<dbReference type="PANTHER" id="PTHR36766">
    <property type="entry name" value="PLANT BROAD-SPECTRUM MILDEW RESISTANCE PROTEIN RPW8"/>
    <property type="match status" value="1"/>
</dbReference>
<dbReference type="InterPro" id="IPR042197">
    <property type="entry name" value="Apaf_helical"/>
</dbReference>
<keyword evidence="2" id="KW-0677">Repeat</keyword>
<keyword evidence="1" id="KW-0433">Leucine-rich repeat</keyword>
<keyword evidence="3" id="KW-0547">Nucleotide-binding</keyword>
<proteinExistence type="predicted"/>
<dbReference type="Pfam" id="PF18052">
    <property type="entry name" value="Rx_N"/>
    <property type="match status" value="1"/>
</dbReference>
<dbReference type="InterPro" id="IPR027417">
    <property type="entry name" value="P-loop_NTPase"/>
</dbReference>
<dbReference type="PANTHER" id="PTHR36766:SF31">
    <property type="entry name" value="DISEASE RESISTANCE RPP13-LIKE PROTEIN 1"/>
    <property type="match status" value="1"/>
</dbReference>
<evidence type="ECO:0000313" key="11">
    <source>
        <dbReference type="EMBL" id="EXB81595.1"/>
    </source>
</evidence>
<dbReference type="Pfam" id="PF00931">
    <property type="entry name" value="NB-ARC"/>
    <property type="match status" value="1"/>
</dbReference>
<dbReference type="Pfam" id="PF23559">
    <property type="entry name" value="WHD_DRP"/>
    <property type="match status" value="1"/>
</dbReference>
<dbReference type="InterPro" id="IPR056789">
    <property type="entry name" value="LRR_R13L1-DRL21"/>
</dbReference>
<dbReference type="InterPro" id="IPR032675">
    <property type="entry name" value="LRR_dom_sf"/>
</dbReference>
<gene>
    <name evidence="11" type="ORF">L484_014079</name>
</gene>
<dbReference type="EMBL" id="KE344847">
    <property type="protein sequence ID" value="EXB81595.1"/>
    <property type="molecule type" value="Genomic_DNA"/>
</dbReference>
<evidence type="ECO:0000256" key="6">
    <source>
        <dbReference type="SAM" id="Coils"/>
    </source>
</evidence>
<dbReference type="Gene3D" id="3.40.50.300">
    <property type="entry name" value="P-loop containing nucleotide triphosphate hydrolases"/>
    <property type="match status" value="1"/>
</dbReference>
<protein>
    <submittedName>
        <fullName evidence="11">Putative disease resistance RPP13-like protein 1</fullName>
    </submittedName>
</protein>
<keyword evidence="4" id="KW-0611">Plant defense</keyword>
<evidence type="ECO:0000259" key="7">
    <source>
        <dbReference type="Pfam" id="PF00931"/>
    </source>
</evidence>
<dbReference type="SUPFAM" id="SSF52058">
    <property type="entry name" value="L domain-like"/>
    <property type="match status" value="2"/>
</dbReference>
<dbReference type="Gene3D" id="1.10.8.430">
    <property type="entry name" value="Helical domain of apoptotic protease-activating factors"/>
    <property type="match status" value="1"/>
</dbReference>
<dbReference type="InterPro" id="IPR002182">
    <property type="entry name" value="NB-ARC"/>
</dbReference>
<accession>W9S0V1</accession>
<keyword evidence="12" id="KW-1185">Reference proteome</keyword>
<dbReference type="GO" id="GO:0043531">
    <property type="term" value="F:ADP binding"/>
    <property type="evidence" value="ECO:0007669"/>
    <property type="project" value="InterPro"/>
</dbReference>
<evidence type="ECO:0000256" key="1">
    <source>
        <dbReference type="ARBA" id="ARBA00022614"/>
    </source>
</evidence>
<evidence type="ECO:0000256" key="3">
    <source>
        <dbReference type="ARBA" id="ARBA00022741"/>
    </source>
</evidence>
<feature type="domain" description="Disease resistance protein winged helix" evidence="9">
    <location>
        <begin position="446"/>
        <end position="527"/>
    </location>
</feature>
<dbReference type="InterPro" id="IPR058922">
    <property type="entry name" value="WHD_DRP"/>
</dbReference>
<dbReference type="GO" id="GO:0006952">
    <property type="term" value="P:defense response"/>
    <property type="evidence" value="ECO:0007669"/>
    <property type="project" value="UniProtKB-KW"/>
</dbReference>
<name>W9S0V1_9ROSA</name>
<dbReference type="FunFam" id="3.40.50.300:FF:001091">
    <property type="entry name" value="Probable disease resistance protein At1g61300"/>
    <property type="match status" value="1"/>
</dbReference>
<reference evidence="12" key="1">
    <citation type="submission" date="2013-01" db="EMBL/GenBank/DDBJ databases">
        <title>Draft Genome Sequence of a Mulberry Tree, Morus notabilis C.K. Schneid.</title>
        <authorList>
            <person name="He N."/>
            <person name="Zhao S."/>
        </authorList>
    </citation>
    <scope>NUCLEOTIDE SEQUENCE</scope>
</reference>
<dbReference type="Gene3D" id="3.80.10.10">
    <property type="entry name" value="Ribonuclease Inhibitor"/>
    <property type="match status" value="4"/>
</dbReference>
<dbReference type="OrthoDB" id="1182803at2759"/>
<dbReference type="Gene3D" id="1.20.5.4130">
    <property type="match status" value="1"/>
</dbReference>
<dbReference type="Pfam" id="PF25019">
    <property type="entry name" value="LRR_R13L1-DRL21"/>
    <property type="match status" value="1"/>
</dbReference>
<dbReference type="GO" id="GO:0051707">
    <property type="term" value="P:response to other organism"/>
    <property type="evidence" value="ECO:0007669"/>
    <property type="project" value="UniProtKB-ARBA"/>
</dbReference>
<evidence type="ECO:0000256" key="5">
    <source>
        <dbReference type="ARBA" id="ARBA00022840"/>
    </source>
</evidence>
<evidence type="ECO:0000259" key="9">
    <source>
        <dbReference type="Pfam" id="PF23559"/>
    </source>
</evidence>
<evidence type="ECO:0000259" key="10">
    <source>
        <dbReference type="Pfam" id="PF25019"/>
    </source>
</evidence>
<organism evidence="11 12">
    <name type="scientific">Morus notabilis</name>
    <dbReference type="NCBI Taxonomy" id="981085"/>
    <lineage>
        <taxon>Eukaryota</taxon>
        <taxon>Viridiplantae</taxon>
        <taxon>Streptophyta</taxon>
        <taxon>Embryophyta</taxon>
        <taxon>Tracheophyta</taxon>
        <taxon>Spermatophyta</taxon>
        <taxon>Magnoliopsida</taxon>
        <taxon>eudicotyledons</taxon>
        <taxon>Gunneridae</taxon>
        <taxon>Pentapetalae</taxon>
        <taxon>rosids</taxon>
        <taxon>fabids</taxon>
        <taxon>Rosales</taxon>
        <taxon>Moraceae</taxon>
        <taxon>Moreae</taxon>
        <taxon>Morus</taxon>
    </lineage>
</organism>
<dbReference type="AlphaFoldDB" id="W9S0V1"/>
<dbReference type="eggNOG" id="KOG4658">
    <property type="taxonomic scope" value="Eukaryota"/>
</dbReference>
<evidence type="ECO:0000256" key="2">
    <source>
        <dbReference type="ARBA" id="ARBA00022737"/>
    </source>
</evidence>
<keyword evidence="5" id="KW-0067">ATP-binding</keyword>
<keyword evidence="6" id="KW-0175">Coiled coil</keyword>
<dbReference type="KEGG" id="mnt:21397229"/>
<evidence type="ECO:0000256" key="4">
    <source>
        <dbReference type="ARBA" id="ARBA00022821"/>
    </source>
</evidence>
<dbReference type="InterPro" id="IPR041118">
    <property type="entry name" value="Rx_N"/>
</dbReference>
<feature type="domain" description="NB-ARC" evidence="7">
    <location>
        <begin position="187"/>
        <end position="359"/>
    </location>
</feature>
<feature type="domain" description="Disease resistance N-terminal" evidence="8">
    <location>
        <begin position="10"/>
        <end position="107"/>
    </location>
</feature>
<feature type="coiled-coil region" evidence="6">
    <location>
        <begin position="44"/>
        <end position="160"/>
    </location>
</feature>
<feature type="domain" description="R13L1/DRL21-like LRR repeat region" evidence="10">
    <location>
        <begin position="717"/>
        <end position="843"/>
    </location>
</feature>
<dbReference type="Proteomes" id="UP000030645">
    <property type="component" value="Unassembled WGS sequence"/>
</dbReference>
<evidence type="ECO:0000313" key="12">
    <source>
        <dbReference type="Proteomes" id="UP000030645"/>
    </source>
</evidence>
<evidence type="ECO:0000259" key="8">
    <source>
        <dbReference type="Pfam" id="PF18052"/>
    </source>
</evidence>